<reference evidence="1" key="2">
    <citation type="submission" date="2021-04" db="EMBL/GenBank/DDBJ databases">
        <authorList>
            <person name="Dong X."/>
        </authorList>
    </citation>
    <scope>NUCLEOTIDE SEQUENCE</scope>
    <source>
        <strain evidence="1">LLY</strain>
    </source>
</reference>
<reference evidence="1" key="1">
    <citation type="journal article" date="2021" name="mSystems">
        <title>Bacteria and Archaea Synergistically Convert Glycine Betaine to Biogenic Methane in the Formosa Cold Seep of the South China Sea.</title>
        <authorList>
            <person name="Li L."/>
            <person name="Zhang W."/>
            <person name="Zhang S."/>
            <person name="Song L."/>
            <person name="Sun Q."/>
            <person name="Zhang H."/>
            <person name="Xiang H."/>
            <person name="Dong X."/>
        </authorList>
    </citation>
    <scope>NUCLEOTIDE SEQUENCE</scope>
    <source>
        <strain evidence="1">LLY</strain>
    </source>
</reference>
<dbReference type="AlphaFoldDB" id="A0A9E5DBA3"/>
<protein>
    <submittedName>
        <fullName evidence="1">IS5/IS1182 family transposase</fullName>
    </submittedName>
</protein>
<feature type="non-terminal residue" evidence="1">
    <location>
        <position position="1"/>
    </location>
</feature>
<accession>A0A9E5DBA3</accession>
<name>A0A9E5DBA3_9EURY</name>
<evidence type="ECO:0000313" key="1">
    <source>
        <dbReference type="EMBL" id="MCM1986906.1"/>
    </source>
</evidence>
<organism evidence="1 2">
    <name type="scientific">Methanococcoides seepicolus</name>
    <dbReference type="NCBI Taxonomy" id="2828780"/>
    <lineage>
        <taxon>Archaea</taxon>
        <taxon>Methanobacteriati</taxon>
        <taxon>Methanobacteriota</taxon>
        <taxon>Stenosarchaea group</taxon>
        <taxon>Methanomicrobia</taxon>
        <taxon>Methanosarcinales</taxon>
        <taxon>Methanosarcinaceae</taxon>
        <taxon>Methanococcoides</taxon>
    </lineage>
</organism>
<proteinExistence type="predicted"/>
<dbReference type="Proteomes" id="UP001056766">
    <property type="component" value="Unassembled WGS sequence"/>
</dbReference>
<dbReference type="EMBL" id="JAGSOI010000028">
    <property type="protein sequence ID" value="MCM1986906.1"/>
    <property type="molecule type" value="Genomic_DNA"/>
</dbReference>
<gene>
    <name evidence="1" type="ORF">KDK67_07865</name>
</gene>
<keyword evidence="2" id="KW-1185">Reference proteome</keyword>
<sequence length="45" mass="5085">AVIKNVFTSGFVRVTTLARANVKMLITALSYNLYQLRTIRRKSLG</sequence>
<evidence type="ECO:0000313" key="2">
    <source>
        <dbReference type="Proteomes" id="UP001056766"/>
    </source>
</evidence>
<comment type="caution">
    <text evidence="1">The sequence shown here is derived from an EMBL/GenBank/DDBJ whole genome shotgun (WGS) entry which is preliminary data.</text>
</comment>